<feature type="domain" description="Metallo-beta-lactamase" evidence="11">
    <location>
        <begin position="309"/>
        <end position="497"/>
    </location>
</feature>
<keyword evidence="6" id="KW-0540">Nuclease</keyword>
<comment type="similarity">
    <text evidence="3">Belongs to the RNase Z family.</text>
</comment>
<dbReference type="InterPro" id="IPR047151">
    <property type="entry name" value="RNZ2-like"/>
</dbReference>
<dbReference type="CDD" id="cd07718">
    <property type="entry name" value="RNaseZ_ELAC1_ELAC2-C-term-like_MBL-fold"/>
    <property type="match status" value="1"/>
</dbReference>
<proteinExistence type="inferred from homology"/>
<evidence type="ECO:0000313" key="12">
    <source>
        <dbReference type="EMBL" id="EPR79604.1"/>
    </source>
</evidence>
<name>S7XKM9_SPRLO</name>
<dbReference type="InParanoid" id="S7XKM9"/>
<keyword evidence="7" id="KW-0479">Metal-binding</keyword>
<keyword evidence="5" id="KW-0819">tRNA processing</keyword>
<dbReference type="OMA" id="CSFARRS"/>
<evidence type="ECO:0000256" key="7">
    <source>
        <dbReference type="ARBA" id="ARBA00022723"/>
    </source>
</evidence>
<dbReference type="AlphaFoldDB" id="S7XKM9"/>
<evidence type="ECO:0000256" key="3">
    <source>
        <dbReference type="ARBA" id="ARBA00007823"/>
    </source>
</evidence>
<keyword evidence="10" id="KW-0862">Zinc</keyword>
<dbReference type="GO" id="GO:0042781">
    <property type="term" value="F:3'-tRNA processing endoribonuclease activity"/>
    <property type="evidence" value="ECO:0007669"/>
    <property type="project" value="UniProtKB-EC"/>
</dbReference>
<dbReference type="SUPFAM" id="SSF56281">
    <property type="entry name" value="Metallo-hydrolase/oxidoreductase"/>
    <property type="match status" value="1"/>
</dbReference>
<dbReference type="Proteomes" id="UP000014978">
    <property type="component" value="Unassembled WGS sequence"/>
</dbReference>
<dbReference type="InterPro" id="IPR001279">
    <property type="entry name" value="Metallo-B-lactamas"/>
</dbReference>
<accession>S7XKM9</accession>
<comment type="cofactor">
    <cofactor evidence="2">
        <name>Zn(2+)</name>
        <dbReference type="ChEBI" id="CHEBI:29105"/>
    </cofactor>
</comment>
<gene>
    <name evidence="12" type="ORF">SLOPH_2433</name>
</gene>
<dbReference type="OrthoDB" id="527344at2759"/>
<keyword evidence="9" id="KW-0378">Hydrolase</keyword>
<sequence length="542" mass="63420">MDLYFQNISTISGTSLYLFSQKHRYLFGSFQGLQRHSISCNISLHKIDVFFLSTIDDLFSFFGIYLTIESTRKKPINVMCTKYLEKIFKDAYFLPRIHNIKFYNEKYKDEFITVNNFNGNFYLKINKIKGKMKDNVNKLNIPKELRSKIKNREIFYYNNERIDGNDYLEDDIEVGDVYIVNKDIGEDYKYVKNVDIVFFREKKFYCEGNEFNFILRKNNSIDYNDHFHLQKKINILSKNYILPVSQKEEKVKNNYLCNQDKIMFNKESNKYVVSRCEMVKLYNDSVNNLTGNYILFLGTGAAIPSKYRNVSSFLYKSNDKIFLFDCGEDSLSQIKRAGIYDDFIKNLEFIFISHSHADHHLGLISILNIKNNIKIIGPKNLGTFLTRHKLLKNNFYFSTECDFLDFHEYKVHLAPVSHIGDSMGIKLIVDNFSISYSGDCEPSSNFASLSKKCNIMIHEATFSDDCLDNAIKTKHSTRSGAINIFKESEAEILILTHFSQRYPKGVCDTNILCALDFFVYKINEDNEIINQSEIYEILNEEK</sequence>
<dbReference type="Pfam" id="PF12706">
    <property type="entry name" value="Lactamase_B_2"/>
    <property type="match status" value="1"/>
</dbReference>
<organism evidence="12 13">
    <name type="scientific">Spraguea lophii (strain 42_110)</name>
    <name type="common">Microsporidian parasite</name>
    <dbReference type="NCBI Taxonomy" id="1358809"/>
    <lineage>
        <taxon>Eukaryota</taxon>
        <taxon>Fungi</taxon>
        <taxon>Fungi incertae sedis</taxon>
        <taxon>Microsporidia</taxon>
        <taxon>Spragueidae</taxon>
        <taxon>Spraguea</taxon>
    </lineage>
</organism>
<dbReference type="EMBL" id="ATCN01000183">
    <property type="protein sequence ID" value="EPR79604.1"/>
    <property type="molecule type" value="Genomic_DNA"/>
</dbReference>
<dbReference type="GO" id="GO:1990180">
    <property type="term" value="P:mitochondrial tRNA 3'-end processing"/>
    <property type="evidence" value="ECO:0007669"/>
    <property type="project" value="TreeGrafter"/>
</dbReference>
<dbReference type="VEuPathDB" id="MicrosporidiaDB:SLOPH_2433"/>
<evidence type="ECO:0000256" key="8">
    <source>
        <dbReference type="ARBA" id="ARBA00022759"/>
    </source>
</evidence>
<dbReference type="SMART" id="SM00849">
    <property type="entry name" value="Lactamase_B"/>
    <property type="match status" value="1"/>
</dbReference>
<evidence type="ECO:0000256" key="10">
    <source>
        <dbReference type="ARBA" id="ARBA00022833"/>
    </source>
</evidence>
<comment type="caution">
    <text evidence="12">The sequence shown here is derived from an EMBL/GenBank/DDBJ whole genome shotgun (WGS) entry which is preliminary data.</text>
</comment>
<dbReference type="PANTHER" id="PTHR12553:SF49">
    <property type="entry name" value="ZINC PHOSPHODIESTERASE ELAC PROTEIN 2"/>
    <property type="match status" value="1"/>
</dbReference>
<comment type="catalytic activity">
    <reaction evidence="1">
        <text>Endonucleolytic cleavage of RNA, removing extra 3' nucleotides from tRNA precursor, generating 3' termini of tRNAs. A 3'-hydroxy group is left at the tRNA terminus and a 5'-phosphoryl group is left at the trailer molecule.</text>
        <dbReference type="EC" id="3.1.26.11"/>
    </reaction>
</comment>
<evidence type="ECO:0000256" key="1">
    <source>
        <dbReference type="ARBA" id="ARBA00000402"/>
    </source>
</evidence>
<evidence type="ECO:0000256" key="2">
    <source>
        <dbReference type="ARBA" id="ARBA00001947"/>
    </source>
</evidence>
<reference evidence="13" key="1">
    <citation type="journal article" date="2013" name="PLoS Genet.">
        <title>The genome of Spraguea lophii and the basis of host-microsporidian interactions.</title>
        <authorList>
            <person name="Campbell S.E."/>
            <person name="Williams T.A."/>
            <person name="Yousuf A."/>
            <person name="Soanes D.M."/>
            <person name="Paszkiewicz K.H."/>
            <person name="Williams B.A.P."/>
        </authorList>
    </citation>
    <scope>NUCLEOTIDE SEQUENCE [LARGE SCALE GENOMIC DNA]</scope>
    <source>
        <strain evidence="13">42_110</strain>
    </source>
</reference>
<dbReference type="EC" id="3.1.26.11" evidence="4"/>
<dbReference type="Gene3D" id="3.60.15.10">
    <property type="entry name" value="Ribonuclease Z/Hydroxyacylglutathione hydrolase-like"/>
    <property type="match status" value="1"/>
</dbReference>
<protein>
    <recommendedName>
        <fullName evidence="4">ribonuclease Z</fullName>
        <ecNumber evidence="4">3.1.26.11</ecNumber>
    </recommendedName>
</protein>
<dbReference type="GO" id="GO:0005739">
    <property type="term" value="C:mitochondrion"/>
    <property type="evidence" value="ECO:0007669"/>
    <property type="project" value="TreeGrafter"/>
</dbReference>
<dbReference type="InterPro" id="IPR036866">
    <property type="entry name" value="RibonucZ/Hydroxyglut_hydro"/>
</dbReference>
<evidence type="ECO:0000256" key="4">
    <source>
        <dbReference type="ARBA" id="ARBA00012477"/>
    </source>
</evidence>
<dbReference type="HOGENOM" id="CLU_019521_0_0_1"/>
<keyword evidence="13" id="KW-1185">Reference proteome</keyword>
<keyword evidence="8" id="KW-0255">Endonuclease</keyword>
<dbReference type="GO" id="GO:0046872">
    <property type="term" value="F:metal ion binding"/>
    <property type="evidence" value="ECO:0007669"/>
    <property type="project" value="UniProtKB-KW"/>
</dbReference>
<evidence type="ECO:0000256" key="6">
    <source>
        <dbReference type="ARBA" id="ARBA00022722"/>
    </source>
</evidence>
<evidence type="ECO:0000256" key="9">
    <source>
        <dbReference type="ARBA" id="ARBA00022801"/>
    </source>
</evidence>
<evidence type="ECO:0000259" key="11">
    <source>
        <dbReference type="SMART" id="SM00849"/>
    </source>
</evidence>
<dbReference type="STRING" id="1358809.S7XKM9"/>
<evidence type="ECO:0000313" key="13">
    <source>
        <dbReference type="Proteomes" id="UP000014978"/>
    </source>
</evidence>
<evidence type="ECO:0000256" key="5">
    <source>
        <dbReference type="ARBA" id="ARBA00022694"/>
    </source>
</evidence>
<dbReference type="PANTHER" id="PTHR12553">
    <property type="entry name" value="ZINC PHOSPHODIESTERASE ELAC PROTEIN 2"/>
    <property type="match status" value="1"/>
</dbReference>